<protein>
    <submittedName>
        <fullName evidence="2">Uncharacterized protein</fullName>
    </submittedName>
</protein>
<feature type="compositionally biased region" description="Basic residues" evidence="1">
    <location>
        <begin position="294"/>
        <end position="321"/>
    </location>
</feature>
<gene>
    <name evidence="2" type="ORF">TAV2_LOCUS668</name>
</gene>
<reference evidence="2 3" key="1">
    <citation type="submission" date="2022-03" db="EMBL/GenBank/DDBJ databases">
        <authorList>
            <person name="Nunn A."/>
            <person name="Chopra R."/>
            <person name="Nunn A."/>
            <person name="Contreras Garrido A."/>
        </authorList>
    </citation>
    <scope>NUCLEOTIDE SEQUENCE [LARGE SCALE GENOMIC DNA]</scope>
</reference>
<sequence length="365" mass="41212">MARRVNPEEIGVNFLHKFFCFPFYPFSTTEIDIDISPSSIAPTQRHDEFRGFASPSPCCILFKLSQVKVDSARHHWFMGGHRRHVNSKPAREIFLTSSSLSFSTLSSTRASWDDAVELNTKESTTSSETSGVTHVRLQPAPSPPSRLPVQLMNKGIVGPHQDPDRIPASVFGKTGDLNWSEVSNESLFSLRLSNYQAFRQSNINPEEVLMSGENIASSPTLLVKPDQDAQEKRSEVKETKSGVTSVEANGHQEKSSLATNQVVSWSSNPSSFYQLYQAPPTNVQSLSIPVAEKKSKKRSKTIRKSKTTKKKEKKTKKKKKKKKKKNKCCIWSWLVSSFSKWECNLCCYKWRKRGCCCREPKAMVL</sequence>
<accession>A0AAU9RG38</accession>
<feature type="region of interest" description="Disordered" evidence="1">
    <location>
        <begin position="290"/>
        <end position="321"/>
    </location>
</feature>
<feature type="non-terminal residue" evidence="2">
    <location>
        <position position="365"/>
    </location>
</feature>
<name>A0AAU9RG38_THLAR</name>
<dbReference type="Proteomes" id="UP000836841">
    <property type="component" value="Chromosome 1"/>
</dbReference>
<organism evidence="2 3">
    <name type="scientific">Thlaspi arvense</name>
    <name type="common">Field penny-cress</name>
    <dbReference type="NCBI Taxonomy" id="13288"/>
    <lineage>
        <taxon>Eukaryota</taxon>
        <taxon>Viridiplantae</taxon>
        <taxon>Streptophyta</taxon>
        <taxon>Embryophyta</taxon>
        <taxon>Tracheophyta</taxon>
        <taxon>Spermatophyta</taxon>
        <taxon>Magnoliopsida</taxon>
        <taxon>eudicotyledons</taxon>
        <taxon>Gunneridae</taxon>
        <taxon>Pentapetalae</taxon>
        <taxon>rosids</taxon>
        <taxon>malvids</taxon>
        <taxon>Brassicales</taxon>
        <taxon>Brassicaceae</taxon>
        <taxon>Thlaspideae</taxon>
        <taxon>Thlaspi</taxon>
    </lineage>
</organism>
<dbReference type="PANTHER" id="PTHR33673:SF36">
    <property type="entry name" value="MYB-LIKE PROTEIN Q"/>
    <property type="match status" value="1"/>
</dbReference>
<feature type="compositionally biased region" description="Basic and acidic residues" evidence="1">
    <location>
        <begin position="225"/>
        <end position="240"/>
    </location>
</feature>
<evidence type="ECO:0000313" key="3">
    <source>
        <dbReference type="Proteomes" id="UP000836841"/>
    </source>
</evidence>
<dbReference type="AlphaFoldDB" id="A0AAU9RG38"/>
<keyword evidence="3" id="KW-1185">Reference proteome</keyword>
<proteinExistence type="predicted"/>
<feature type="region of interest" description="Disordered" evidence="1">
    <location>
        <begin position="122"/>
        <end position="147"/>
    </location>
</feature>
<dbReference type="EMBL" id="OU466857">
    <property type="protein sequence ID" value="CAH2037536.1"/>
    <property type="molecule type" value="Genomic_DNA"/>
</dbReference>
<evidence type="ECO:0000256" key="1">
    <source>
        <dbReference type="SAM" id="MobiDB-lite"/>
    </source>
</evidence>
<feature type="region of interest" description="Disordered" evidence="1">
    <location>
        <begin position="219"/>
        <end position="259"/>
    </location>
</feature>
<evidence type="ECO:0000313" key="2">
    <source>
        <dbReference type="EMBL" id="CAH2037536.1"/>
    </source>
</evidence>
<dbReference type="PANTHER" id="PTHR33673">
    <property type="entry name" value="SUPPRESSOR SRP40-LIKE PROTEIN"/>
    <property type="match status" value="1"/>
</dbReference>